<dbReference type="AlphaFoldDB" id="A0A1I7TAF8"/>
<name>A0A1I7TAF8_9PELO</name>
<dbReference type="WBParaSite" id="Csp11.Scaffold564.g4012.t1">
    <property type="protein sequence ID" value="Csp11.Scaffold564.g4012.t1"/>
    <property type="gene ID" value="Csp11.Scaffold564.g4012"/>
</dbReference>
<dbReference type="Proteomes" id="UP000095282">
    <property type="component" value="Unplaced"/>
</dbReference>
<reference evidence="2" key="1">
    <citation type="submission" date="2016-11" db="UniProtKB">
        <authorList>
            <consortium name="WormBaseParasite"/>
        </authorList>
    </citation>
    <scope>IDENTIFICATION</scope>
</reference>
<evidence type="ECO:0000313" key="1">
    <source>
        <dbReference type="Proteomes" id="UP000095282"/>
    </source>
</evidence>
<proteinExistence type="predicted"/>
<accession>A0A1I7TAF8</accession>
<organism evidence="1 2">
    <name type="scientific">Caenorhabditis tropicalis</name>
    <dbReference type="NCBI Taxonomy" id="1561998"/>
    <lineage>
        <taxon>Eukaryota</taxon>
        <taxon>Metazoa</taxon>
        <taxon>Ecdysozoa</taxon>
        <taxon>Nematoda</taxon>
        <taxon>Chromadorea</taxon>
        <taxon>Rhabditida</taxon>
        <taxon>Rhabditina</taxon>
        <taxon>Rhabditomorpha</taxon>
        <taxon>Rhabditoidea</taxon>
        <taxon>Rhabditidae</taxon>
        <taxon>Peloderinae</taxon>
        <taxon>Caenorhabditis</taxon>
    </lineage>
</organism>
<dbReference type="PANTHER" id="PTHR34005">
    <property type="entry name" value="PROTEIN CBG15054-RELATED"/>
    <property type="match status" value="1"/>
</dbReference>
<dbReference type="PANTHER" id="PTHR34005:SF7">
    <property type="entry name" value="PROTEIN CBG26726"/>
    <property type="match status" value="1"/>
</dbReference>
<protein>
    <submittedName>
        <fullName evidence="2">AMP-binding domain-containing protein</fullName>
    </submittedName>
</protein>
<sequence>MLVSSRHFLASTIFELDGTQWFHDGEPVDMNSCNEKGYIEKSSLQNDTNVLKAFIFCNSEMLKSVKNYSVPMIIEVKEQTNQGFACLPTMSTTIVEGNILTSSSYEGPNKLMNYDFKVSKKELIEFTAERNSSFIFAPGDPLFKINGTKWFLVGLRQQSTLTYWNLQYFEKQMCVATGICSEEAIKALTSQTSSKDKITECGMETVGEILIELSF</sequence>
<keyword evidence="1" id="KW-1185">Reference proteome</keyword>
<dbReference type="InterPro" id="IPR005514">
    <property type="entry name" value="DUF316"/>
</dbReference>
<evidence type="ECO:0000313" key="2">
    <source>
        <dbReference type="WBParaSite" id="Csp11.Scaffold564.g4012.t1"/>
    </source>
</evidence>
<dbReference type="Pfam" id="PF03761">
    <property type="entry name" value="DUF316"/>
    <property type="match status" value="1"/>
</dbReference>